<accession>A0AAN6FU84</accession>
<keyword evidence="2" id="KW-0378">Hydrolase</keyword>
<protein>
    <submittedName>
        <fullName evidence="2">Sedoheptulose 1,7-bisphosphatase</fullName>
        <ecNumber evidence="2">3.1.3.37</ecNumber>
    </submittedName>
</protein>
<organism evidence="2 3">
    <name type="scientific">Friedmanniomyces endolithicus</name>
    <dbReference type="NCBI Taxonomy" id="329885"/>
    <lineage>
        <taxon>Eukaryota</taxon>
        <taxon>Fungi</taxon>
        <taxon>Dikarya</taxon>
        <taxon>Ascomycota</taxon>
        <taxon>Pezizomycotina</taxon>
        <taxon>Dothideomycetes</taxon>
        <taxon>Dothideomycetidae</taxon>
        <taxon>Mycosphaerellales</taxon>
        <taxon>Teratosphaeriaceae</taxon>
        <taxon>Friedmanniomyces</taxon>
    </lineage>
</organism>
<dbReference type="InterPro" id="IPR029033">
    <property type="entry name" value="His_PPase_superfam"/>
</dbReference>
<dbReference type="FunFam" id="3.40.50.1240:FF:000022">
    <property type="entry name" value="Phosphoglycerate mutase family protein"/>
    <property type="match status" value="1"/>
</dbReference>
<dbReference type="GO" id="GO:0046390">
    <property type="term" value="P:ribose phosphate biosynthetic process"/>
    <property type="evidence" value="ECO:0007669"/>
    <property type="project" value="TreeGrafter"/>
</dbReference>
<dbReference type="SUPFAM" id="SSF53254">
    <property type="entry name" value="Phosphoglycerate mutase-like"/>
    <property type="match status" value="1"/>
</dbReference>
<evidence type="ECO:0000256" key="1">
    <source>
        <dbReference type="SAM" id="MobiDB-lite"/>
    </source>
</evidence>
<dbReference type="PANTHER" id="PTHR48100">
    <property type="entry name" value="BROAD-SPECIFICITY PHOSPHATASE YOR283W-RELATED"/>
    <property type="match status" value="1"/>
</dbReference>
<feature type="region of interest" description="Disordered" evidence="1">
    <location>
        <begin position="1"/>
        <end position="44"/>
    </location>
</feature>
<evidence type="ECO:0000313" key="3">
    <source>
        <dbReference type="Proteomes" id="UP001168146"/>
    </source>
</evidence>
<dbReference type="AlphaFoldDB" id="A0AAN6FU84"/>
<dbReference type="SMART" id="SM00855">
    <property type="entry name" value="PGAM"/>
    <property type="match status" value="1"/>
</dbReference>
<gene>
    <name evidence="2" type="primary">SHB17_1</name>
    <name evidence="2" type="ORF">LTR82_005734</name>
</gene>
<dbReference type="InterPro" id="IPR050275">
    <property type="entry name" value="PGM_Phosphatase"/>
</dbReference>
<dbReference type="CDD" id="cd07067">
    <property type="entry name" value="HP_PGM_like"/>
    <property type="match status" value="1"/>
</dbReference>
<dbReference type="Proteomes" id="UP001168146">
    <property type="component" value="Unassembled WGS sequence"/>
</dbReference>
<evidence type="ECO:0000313" key="2">
    <source>
        <dbReference type="EMBL" id="KAK0323374.1"/>
    </source>
</evidence>
<name>A0AAN6FU84_9PEZI</name>
<feature type="compositionally biased region" description="Polar residues" evidence="1">
    <location>
        <begin position="22"/>
        <end position="38"/>
    </location>
</feature>
<dbReference type="Gene3D" id="3.40.50.1240">
    <property type="entry name" value="Phosphoglycerate mutase-like"/>
    <property type="match status" value="1"/>
</dbReference>
<dbReference type="GO" id="GO:0050278">
    <property type="term" value="F:sedoheptulose-bisphosphatase activity"/>
    <property type="evidence" value="ECO:0007669"/>
    <property type="project" value="UniProtKB-EC"/>
</dbReference>
<dbReference type="EMBL" id="JASUXU010000013">
    <property type="protein sequence ID" value="KAK0323374.1"/>
    <property type="molecule type" value="Genomic_DNA"/>
</dbReference>
<reference evidence="2" key="1">
    <citation type="submission" date="2021-12" db="EMBL/GenBank/DDBJ databases">
        <title>Black yeast isolated from Biological Soil Crust.</title>
        <authorList>
            <person name="Kurbessoian T."/>
        </authorList>
    </citation>
    <scope>NUCLEOTIDE SEQUENCE</scope>
    <source>
        <strain evidence="2">CCFEE 5208</strain>
    </source>
</reference>
<sequence length="288" mass="30879">MVLERLGNNPKPIPTETDQHADSQSISNPGRHTGTSDIPLTPNGEKRILATGRALVGEGRLIIPRNLAHIYVSPRKRAQRTLELLGLGCKPGGIPWQAHGELAATNCGEKKMTGGTEAGLAEGTEAVVEVAEAVREWDYGEYEGVTSKEIGERRREAGEGPWDIWRDGCPGGESPAQITARLDALIADIRSRFHSHAIGKPKGSVKEPYDVLVVAHGHILRAFAGRWIAKNIADNPSLILDAGGVGTLSYEHHSLDEPAILLGGAFMSDVVESAKEEGEKDGEGRARS</sequence>
<dbReference type="PANTHER" id="PTHR48100:SF15">
    <property type="entry name" value="SEDOHEPTULOSE 1,7-BISPHOSPHATASE"/>
    <property type="match status" value="1"/>
</dbReference>
<comment type="caution">
    <text evidence="2">The sequence shown here is derived from an EMBL/GenBank/DDBJ whole genome shotgun (WGS) entry which is preliminary data.</text>
</comment>
<dbReference type="EC" id="3.1.3.37" evidence="2"/>
<dbReference type="Pfam" id="PF00300">
    <property type="entry name" value="His_Phos_1"/>
    <property type="match status" value="2"/>
</dbReference>
<dbReference type="InterPro" id="IPR013078">
    <property type="entry name" value="His_Pase_superF_clade-1"/>
</dbReference>
<proteinExistence type="predicted"/>